<gene>
    <name evidence="5" type="ORF">MCOR_19571</name>
</gene>
<sequence>MGISNWYNGFKSEDPQNHKSAKKLAYFVTKYKRRHGWTHRDAIRLAHVHPKTTNIRLIIEYIFGKNIIVNTTPNQASISEFLDAARKAKRCNNVGEIRSLIANYHLSREHIPTRFLNDISVWEVLLRTMPFSAILRNLGKITSLGMMDPNINTSSGLWITIILQRLSQLNSDELKCPNKDSPLDNSYCFATLRKRTWTYEEIGVDTKHTERKCTERGI</sequence>
<evidence type="ECO:0000259" key="4">
    <source>
        <dbReference type="PROSITE" id="PS50988"/>
    </source>
</evidence>
<dbReference type="GO" id="GO:0005737">
    <property type="term" value="C:cytoplasm"/>
    <property type="evidence" value="ECO:0007669"/>
    <property type="project" value="UniProtKB-SubCell"/>
</dbReference>
<dbReference type="SUPFAM" id="SSF140864">
    <property type="entry name" value="TROVE domain-like"/>
    <property type="match status" value="1"/>
</dbReference>
<organism evidence="5 6">
    <name type="scientific">Mytilus coruscus</name>
    <name type="common">Sea mussel</name>
    <dbReference type="NCBI Taxonomy" id="42192"/>
    <lineage>
        <taxon>Eukaryota</taxon>
        <taxon>Metazoa</taxon>
        <taxon>Spiralia</taxon>
        <taxon>Lophotrochozoa</taxon>
        <taxon>Mollusca</taxon>
        <taxon>Bivalvia</taxon>
        <taxon>Autobranchia</taxon>
        <taxon>Pteriomorphia</taxon>
        <taxon>Mytilida</taxon>
        <taxon>Mytiloidea</taxon>
        <taxon>Mytilidae</taxon>
        <taxon>Mytilinae</taxon>
        <taxon>Mytilus</taxon>
    </lineage>
</organism>
<feature type="domain" description="TROVE" evidence="4">
    <location>
        <begin position="1"/>
        <end position="218"/>
    </location>
</feature>
<dbReference type="EMBL" id="CACVKT020003453">
    <property type="protein sequence ID" value="CAC5383872.1"/>
    <property type="molecule type" value="Genomic_DNA"/>
</dbReference>
<dbReference type="PANTHER" id="PTHR14202">
    <property type="entry name" value="60 KDA RIBONUCLEOPROTEIN SSA/RO"/>
    <property type="match status" value="1"/>
</dbReference>
<dbReference type="PROSITE" id="PS50988">
    <property type="entry name" value="TROVE"/>
    <property type="match status" value="1"/>
</dbReference>
<dbReference type="Proteomes" id="UP000507470">
    <property type="component" value="Unassembled WGS sequence"/>
</dbReference>
<keyword evidence="2" id="KW-0963">Cytoplasm</keyword>
<accession>A0A6J8BJI9</accession>
<dbReference type="PANTHER" id="PTHR14202:SF0">
    <property type="entry name" value="RNA-BINDING PROTEIN RO60"/>
    <property type="match status" value="1"/>
</dbReference>
<proteinExistence type="predicted"/>
<dbReference type="GO" id="GO:0046872">
    <property type="term" value="F:metal ion binding"/>
    <property type="evidence" value="ECO:0007669"/>
    <property type="project" value="UniProtKB-KW"/>
</dbReference>
<dbReference type="OrthoDB" id="6098064at2759"/>
<dbReference type="GO" id="GO:0003723">
    <property type="term" value="F:RNA binding"/>
    <property type="evidence" value="ECO:0007669"/>
    <property type="project" value="InterPro"/>
</dbReference>
<evidence type="ECO:0000256" key="2">
    <source>
        <dbReference type="ARBA" id="ARBA00022490"/>
    </source>
</evidence>
<dbReference type="AlphaFoldDB" id="A0A6J8BJI9"/>
<keyword evidence="6" id="KW-1185">Reference proteome</keyword>
<name>A0A6J8BJI9_MYTCO</name>
<evidence type="ECO:0000313" key="6">
    <source>
        <dbReference type="Proteomes" id="UP000507470"/>
    </source>
</evidence>
<reference evidence="5 6" key="1">
    <citation type="submission" date="2020-06" db="EMBL/GenBank/DDBJ databases">
        <authorList>
            <person name="Li R."/>
            <person name="Bekaert M."/>
        </authorList>
    </citation>
    <scope>NUCLEOTIDE SEQUENCE [LARGE SCALE GENOMIC DNA]</scope>
    <source>
        <strain evidence="6">wild</strain>
    </source>
</reference>
<dbReference type="InterPro" id="IPR040322">
    <property type="entry name" value="TROVE2"/>
</dbReference>
<dbReference type="InterPro" id="IPR037214">
    <property type="entry name" value="TROVE_dom_sf"/>
</dbReference>
<dbReference type="GO" id="GO:1990904">
    <property type="term" value="C:ribonucleoprotein complex"/>
    <property type="evidence" value="ECO:0007669"/>
    <property type="project" value="TreeGrafter"/>
</dbReference>
<protein>
    <submittedName>
        <fullName evidence="5">TROVE2</fullName>
    </submittedName>
</protein>
<comment type="subcellular location">
    <subcellularLocation>
        <location evidence="1">Cytoplasm</location>
    </subcellularLocation>
</comment>
<dbReference type="InterPro" id="IPR008858">
    <property type="entry name" value="TROVE_dom"/>
</dbReference>
<dbReference type="Pfam" id="PF05731">
    <property type="entry name" value="TROVE"/>
    <property type="match status" value="2"/>
</dbReference>
<keyword evidence="3" id="KW-0479">Metal-binding</keyword>
<evidence type="ECO:0000313" key="5">
    <source>
        <dbReference type="EMBL" id="CAC5383872.1"/>
    </source>
</evidence>
<evidence type="ECO:0000256" key="1">
    <source>
        <dbReference type="ARBA" id="ARBA00004496"/>
    </source>
</evidence>
<evidence type="ECO:0000256" key="3">
    <source>
        <dbReference type="ARBA" id="ARBA00022723"/>
    </source>
</evidence>